<evidence type="ECO:0000313" key="2">
    <source>
        <dbReference type="Proteomes" id="UP000003560"/>
    </source>
</evidence>
<evidence type="ECO:0000313" key="1">
    <source>
        <dbReference type="EMBL" id="EEA91616.1"/>
    </source>
</evidence>
<dbReference type="GeneID" id="98002560"/>
<dbReference type="EMBL" id="ABXJ01000012">
    <property type="protein sequence ID" value="EEA91616.1"/>
    <property type="molecule type" value="Genomic_DNA"/>
</dbReference>
<dbReference type="Pfam" id="PF13749">
    <property type="entry name" value="HATPase_c_4"/>
    <property type="match status" value="1"/>
</dbReference>
<dbReference type="HOGENOM" id="CLU_2354918_0_0_11"/>
<dbReference type="Proteomes" id="UP000003560">
    <property type="component" value="Unassembled WGS sequence"/>
</dbReference>
<dbReference type="AlphaFoldDB" id="B6G7Z0"/>
<proteinExistence type="predicted"/>
<organism evidence="1 2">
    <name type="scientific">Collinsella stercoris DSM 13279</name>
    <dbReference type="NCBI Taxonomy" id="445975"/>
    <lineage>
        <taxon>Bacteria</taxon>
        <taxon>Bacillati</taxon>
        <taxon>Actinomycetota</taxon>
        <taxon>Coriobacteriia</taxon>
        <taxon>Coriobacteriales</taxon>
        <taxon>Coriobacteriaceae</taxon>
        <taxon>Collinsella</taxon>
    </lineage>
</organism>
<sequence length="96" mass="10988">MTELINRLDCTGSIFKQTEEAEAFLSVTNALLRQLFYRLDIVEAIGAGLKRIYELYEEEELTPTVKSTGNWFCLSLPNINTTRNPHLSVRHNDGRT</sequence>
<dbReference type="STRING" id="445975.COLSTE_00171"/>
<dbReference type="Gene3D" id="3.30.565.60">
    <property type="match status" value="1"/>
</dbReference>
<comment type="caution">
    <text evidence="1">The sequence shown here is derived from an EMBL/GenBank/DDBJ whole genome shotgun (WGS) entry which is preliminary data.</text>
</comment>
<reference evidence="1 2" key="2">
    <citation type="submission" date="2008-10" db="EMBL/GenBank/DDBJ databases">
        <authorList>
            <person name="Fulton L."/>
            <person name="Clifton S."/>
            <person name="Fulton B."/>
            <person name="Xu J."/>
            <person name="Minx P."/>
            <person name="Pepin K.H."/>
            <person name="Johnson M."/>
            <person name="Thiruvilangam P."/>
            <person name="Bhonagiri V."/>
            <person name="Nash W.E."/>
            <person name="Mardis E.R."/>
            <person name="Wilson R.K."/>
        </authorList>
    </citation>
    <scope>NUCLEOTIDE SEQUENCE [LARGE SCALE GENOMIC DNA]</scope>
    <source>
        <strain evidence="1 2">DSM 13279</strain>
    </source>
</reference>
<reference evidence="1 2" key="1">
    <citation type="submission" date="2008-10" db="EMBL/GenBank/DDBJ databases">
        <title>Draft genome sequence of Collinsella stercoris (DSM 13279).</title>
        <authorList>
            <person name="Sudarsanam P."/>
            <person name="Ley R."/>
            <person name="Guruge J."/>
            <person name="Turnbaugh P.J."/>
            <person name="Mahowald M."/>
            <person name="Liep D."/>
            <person name="Gordon J."/>
        </authorList>
    </citation>
    <scope>NUCLEOTIDE SEQUENCE [LARGE SCALE GENOMIC DNA]</scope>
    <source>
        <strain evidence="1 2">DSM 13279</strain>
    </source>
</reference>
<protein>
    <recommendedName>
        <fullName evidence="3">ATP-dependent DNA helicase RecG C-terminal domain-containing protein</fullName>
    </recommendedName>
</protein>
<dbReference type="InterPro" id="IPR038475">
    <property type="entry name" value="RecG_C_sf"/>
</dbReference>
<evidence type="ECO:0008006" key="3">
    <source>
        <dbReference type="Google" id="ProtNLM"/>
    </source>
</evidence>
<dbReference type="RefSeq" id="WP_006719677.1">
    <property type="nucleotide sequence ID" value="NZ_CP085935.1"/>
</dbReference>
<dbReference type="OrthoDB" id="3175437at2"/>
<name>B6G7Z0_9ACTN</name>
<accession>B6G7Z0</accession>
<gene>
    <name evidence="1" type="ORF">COLSTE_00171</name>
</gene>
<keyword evidence="2" id="KW-1185">Reference proteome</keyword>